<feature type="signal peptide" evidence="1">
    <location>
        <begin position="1"/>
        <end position="18"/>
    </location>
</feature>
<accession>A0ABN0UN38</accession>
<dbReference type="Proteomes" id="UP001500657">
    <property type="component" value="Unassembled WGS sequence"/>
</dbReference>
<proteinExistence type="predicted"/>
<evidence type="ECO:0000256" key="1">
    <source>
        <dbReference type="SAM" id="SignalP"/>
    </source>
</evidence>
<keyword evidence="1" id="KW-0732">Signal</keyword>
<evidence type="ECO:0000259" key="2">
    <source>
        <dbReference type="Pfam" id="PF13349"/>
    </source>
</evidence>
<feature type="chain" id="PRO_5047198736" evidence="1">
    <location>
        <begin position="19"/>
        <end position="257"/>
    </location>
</feature>
<protein>
    <submittedName>
        <fullName evidence="3">DUF2807 domain-containing protein</fullName>
    </submittedName>
</protein>
<comment type="caution">
    <text evidence="3">The sequence shown here is derived from an EMBL/GenBank/DDBJ whole genome shotgun (WGS) entry which is preliminary data.</text>
</comment>
<keyword evidence="4" id="KW-1185">Reference proteome</keyword>
<evidence type="ECO:0000313" key="4">
    <source>
        <dbReference type="Proteomes" id="UP001500657"/>
    </source>
</evidence>
<gene>
    <name evidence="3" type="ORF">GCM10009126_21430</name>
</gene>
<dbReference type="RefSeq" id="WP_343882767.1">
    <property type="nucleotide sequence ID" value="NZ_BAAAFO010000003.1"/>
</dbReference>
<evidence type="ECO:0000313" key="3">
    <source>
        <dbReference type="EMBL" id="GAA0255980.1"/>
    </source>
</evidence>
<dbReference type="InterPro" id="IPR025164">
    <property type="entry name" value="Toastrack_DUF4097"/>
</dbReference>
<organism evidence="3 4">
    <name type="scientific">Rhodanobacter caeni</name>
    <dbReference type="NCBI Taxonomy" id="657654"/>
    <lineage>
        <taxon>Bacteria</taxon>
        <taxon>Pseudomonadati</taxon>
        <taxon>Pseudomonadota</taxon>
        <taxon>Gammaproteobacteria</taxon>
        <taxon>Lysobacterales</taxon>
        <taxon>Rhodanobacteraceae</taxon>
        <taxon>Rhodanobacter</taxon>
    </lineage>
</organism>
<feature type="domain" description="DUF4097" evidence="2">
    <location>
        <begin position="41"/>
        <end position="235"/>
    </location>
</feature>
<dbReference type="Pfam" id="PF13349">
    <property type="entry name" value="DUF4097"/>
    <property type="match status" value="1"/>
</dbReference>
<reference evidence="3 4" key="1">
    <citation type="journal article" date="2019" name="Int. J. Syst. Evol. Microbiol.">
        <title>The Global Catalogue of Microorganisms (GCM) 10K type strain sequencing project: providing services to taxonomists for standard genome sequencing and annotation.</title>
        <authorList>
            <consortium name="The Broad Institute Genomics Platform"/>
            <consortium name="The Broad Institute Genome Sequencing Center for Infectious Disease"/>
            <person name="Wu L."/>
            <person name="Ma J."/>
        </authorList>
    </citation>
    <scope>NUCLEOTIDE SEQUENCE [LARGE SCALE GENOMIC DNA]</scope>
    <source>
        <strain evidence="3 4">JCM 16242</strain>
    </source>
</reference>
<sequence>MRRLPFAVLFFAPLAAMAGTPCEYQAPRHLQLDLTGVRGVQIEVNSHTLHVRGGDAKGLTLDGRACASDAASLASLQVTHRREGDQLILDMGGDSGAVVHRIGGVYRDLEATVQLPANLPLRLDVGSGDADAQDLGQLRGSVGSGDLRASRIAGVFDASVGSGDIDASDIGRLNLGSVGSGDVRAKAIKGDVRIGSIGSGDVSLDQVGGSVRADTLGSGDLKVRDVAGDFTLGAKGSGDVDHRGVKGRIDVPHSDDD</sequence>
<name>A0ABN0UN38_9GAMM</name>
<dbReference type="EMBL" id="BAAAFO010000003">
    <property type="protein sequence ID" value="GAA0255980.1"/>
    <property type="molecule type" value="Genomic_DNA"/>
</dbReference>
<dbReference type="Gene3D" id="2.160.20.120">
    <property type="match status" value="1"/>
</dbReference>